<evidence type="ECO:0000313" key="2">
    <source>
        <dbReference type="EMBL" id="KAK7275615.1"/>
    </source>
</evidence>
<proteinExistence type="predicted"/>
<comment type="caution">
    <text evidence="2">The sequence shown here is derived from an EMBL/GenBank/DDBJ whole genome shotgun (WGS) entry which is preliminary data.</text>
</comment>
<feature type="region of interest" description="Disordered" evidence="1">
    <location>
        <begin position="1"/>
        <end position="56"/>
    </location>
</feature>
<name>A0AAN9FH23_CROPI</name>
<dbReference type="AlphaFoldDB" id="A0AAN9FH23"/>
<dbReference type="PANTHER" id="PTHR35466">
    <property type="entry name" value="SERINE/ARGININE REPETITIVE MATRIX PROTEIN 1"/>
    <property type="match status" value="1"/>
</dbReference>
<dbReference type="PANTHER" id="PTHR35466:SF4">
    <property type="entry name" value="EXPRESSED PROTEIN"/>
    <property type="match status" value="1"/>
</dbReference>
<gene>
    <name evidence="2" type="ORF">RIF29_16735</name>
</gene>
<feature type="compositionally biased region" description="Polar residues" evidence="1">
    <location>
        <begin position="43"/>
        <end position="56"/>
    </location>
</feature>
<evidence type="ECO:0000313" key="3">
    <source>
        <dbReference type="Proteomes" id="UP001372338"/>
    </source>
</evidence>
<keyword evidence="3" id="KW-1185">Reference proteome</keyword>
<reference evidence="2 3" key="1">
    <citation type="submission" date="2024-01" db="EMBL/GenBank/DDBJ databases">
        <title>The genomes of 5 underutilized Papilionoideae crops provide insights into root nodulation and disease resistanc.</title>
        <authorList>
            <person name="Yuan L."/>
        </authorList>
    </citation>
    <scope>NUCLEOTIDE SEQUENCE [LARGE SCALE GENOMIC DNA]</scope>
    <source>
        <strain evidence="2">ZHUSHIDOU_FW_LH</strain>
        <tissue evidence="2">Leaf</tissue>
    </source>
</reference>
<sequence length="176" mass="20286">MGSDDYSFKKPGSVPFKWEIKPGVPKPQHHHHQHHDHDHDQRNFSSPTSPLRSNVFSPEDLLHSRSFRSTHSVQSDQWRLDRSNSMPLSYFLSPSLGRMHSEKMNRKPAVDEPNYRSDPLRRCLSMRSFLSRFRDSLSKSPSSMLSNQTPNRTVRKRGGWAGFGPLLLSFVTRGSD</sequence>
<dbReference type="EMBL" id="JAYWIO010000003">
    <property type="protein sequence ID" value="KAK7275615.1"/>
    <property type="molecule type" value="Genomic_DNA"/>
</dbReference>
<dbReference type="Proteomes" id="UP001372338">
    <property type="component" value="Unassembled WGS sequence"/>
</dbReference>
<accession>A0AAN9FH23</accession>
<evidence type="ECO:0000256" key="1">
    <source>
        <dbReference type="SAM" id="MobiDB-lite"/>
    </source>
</evidence>
<organism evidence="2 3">
    <name type="scientific">Crotalaria pallida</name>
    <name type="common">Smooth rattlebox</name>
    <name type="synonym">Crotalaria striata</name>
    <dbReference type="NCBI Taxonomy" id="3830"/>
    <lineage>
        <taxon>Eukaryota</taxon>
        <taxon>Viridiplantae</taxon>
        <taxon>Streptophyta</taxon>
        <taxon>Embryophyta</taxon>
        <taxon>Tracheophyta</taxon>
        <taxon>Spermatophyta</taxon>
        <taxon>Magnoliopsida</taxon>
        <taxon>eudicotyledons</taxon>
        <taxon>Gunneridae</taxon>
        <taxon>Pentapetalae</taxon>
        <taxon>rosids</taxon>
        <taxon>fabids</taxon>
        <taxon>Fabales</taxon>
        <taxon>Fabaceae</taxon>
        <taxon>Papilionoideae</taxon>
        <taxon>50 kb inversion clade</taxon>
        <taxon>genistoids sensu lato</taxon>
        <taxon>core genistoids</taxon>
        <taxon>Crotalarieae</taxon>
        <taxon>Crotalaria</taxon>
    </lineage>
</organism>
<protein>
    <submittedName>
        <fullName evidence="2">Uncharacterized protein</fullName>
    </submittedName>
</protein>